<proteinExistence type="predicted"/>
<evidence type="ECO:0000259" key="2">
    <source>
        <dbReference type="Pfam" id="PF03067"/>
    </source>
</evidence>
<evidence type="ECO:0000256" key="1">
    <source>
        <dbReference type="SAM" id="SignalP"/>
    </source>
</evidence>
<dbReference type="Pfam" id="PF03067">
    <property type="entry name" value="LPMO_10"/>
    <property type="match status" value="1"/>
</dbReference>
<sequence length="215" mass="23382">MAVKLTLVLAAVYLHQVSGHGMMLSPTNRASLWRIYSALSPNYEDNEYFCGGVQAQYEQNGGNCGPCGDNYADPQPRSNENTGTYGIGIISGVYTEGSVINVSSTLTANHLGSISYSICVLKDPSLPETEDCFQALKLADGSDSFPVSVTDFQIENAVQLPENLTCERCVLRWHYRCDLRLVVCRNSWGTCEDGTGAIGCGDQEIFRSCADILIV</sequence>
<dbReference type="InterPro" id="IPR004302">
    <property type="entry name" value="Cellulose/chitin-bd_N"/>
</dbReference>
<dbReference type="AlphaFoldDB" id="A0AAV8ZIC6"/>
<gene>
    <name evidence="3" type="ORF">NQ318_018729</name>
</gene>
<accession>A0AAV8ZIC6</accession>
<dbReference type="Proteomes" id="UP001162162">
    <property type="component" value="Unassembled WGS sequence"/>
</dbReference>
<feature type="domain" description="Chitin-binding type-4" evidence="2">
    <location>
        <begin position="20"/>
        <end position="212"/>
    </location>
</feature>
<feature type="chain" id="PRO_5043541261" description="Chitin-binding type-4 domain-containing protein" evidence="1">
    <location>
        <begin position="20"/>
        <end position="215"/>
    </location>
</feature>
<comment type="caution">
    <text evidence="3">The sequence shown here is derived from an EMBL/GenBank/DDBJ whole genome shotgun (WGS) entry which is preliminary data.</text>
</comment>
<dbReference type="EMBL" id="JAPWTK010000001">
    <property type="protein sequence ID" value="KAJ8963262.1"/>
    <property type="molecule type" value="Genomic_DNA"/>
</dbReference>
<keyword evidence="4" id="KW-1185">Reference proteome</keyword>
<evidence type="ECO:0000313" key="3">
    <source>
        <dbReference type="EMBL" id="KAJ8963262.1"/>
    </source>
</evidence>
<evidence type="ECO:0000313" key="4">
    <source>
        <dbReference type="Proteomes" id="UP001162162"/>
    </source>
</evidence>
<feature type="signal peptide" evidence="1">
    <location>
        <begin position="1"/>
        <end position="19"/>
    </location>
</feature>
<protein>
    <recommendedName>
        <fullName evidence="2">Chitin-binding type-4 domain-containing protein</fullName>
    </recommendedName>
</protein>
<keyword evidence="1" id="KW-0732">Signal</keyword>
<name>A0AAV8ZIC6_9CUCU</name>
<organism evidence="3 4">
    <name type="scientific">Aromia moschata</name>
    <dbReference type="NCBI Taxonomy" id="1265417"/>
    <lineage>
        <taxon>Eukaryota</taxon>
        <taxon>Metazoa</taxon>
        <taxon>Ecdysozoa</taxon>
        <taxon>Arthropoda</taxon>
        <taxon>Hexapoda</taxon>
        <taxon>Insecta</taxon>
        <taxon>Pterygota</taxon>
        <taxon>Neoptera</taxon>
        <taxon>Endopterygota</taxon>
        <taxon>Coleoptera</taxon>
        <taxon>Polyphaga</taxon>
        <taxon>Cucujiformia</taxon>
        <taxon>Chrysomeloidea</taxon>
        <taxon>Cerambycidae</taxon>
        <taxon>Cerambycinae</taxon>
        <taxon>Callichromatini</taxon>
        <taxon>Aromia</taxon>
    </lineage>
</organism>
<reference evidence="3" key="1">
    <citation type="journal article" date="2023" name="Insect Mol. Biol.">
        <title>Genome sequencing provides insights into the evolution of gene families encoding plant cell wall-degrading enzymes in longhorned beetles.</title>
        <authorList>
            <person name="Shin N.R."/>
            <person name="Okamura Y."/>
            <person name="Kirsch R."/>
            <person name="Pauchet Y."/>
        </authorList>
    </citation>
    <scope>NUCLEOTIDE SEQUENCE</scope>
    <source>
        <strain evidence="3">AMC_N1</strain>
    </source>
</reference>